<evidence type="ECO:0000313" key="2">
    <source>
        <dbReference type="EMBL" id="KGI78883.1"/>
    </source>
</evidence>
<dbReference type="HOGENOM" id="CLU_1173935_0_0_6"/>
<accession>A0A099CY06</accession>
<dbReference type="Proteomes" id="UP000029708">
    <property type="component" value="Unassembled WGS sequence"/>
</dbReference>
<dbReference type="GO" id="GO:0042834">
    <property type="term" value="F:peptidoglycan binding"/>
    <property type="evidence" value="ECO:0007669"/>
    <property type="project" value="InterPro"/>
</dbReference>
<comment type="caution">
    <text evidence="2">The sequence shown here is derived from an EMBL/GenBank/DDBJ whole genome shotgun (WGS) entry which is preliminary data.</text>
</comment>
<dbReference type="Pfam" id="PF05036">
    <property type="entry name" value="SPOR"/>
    <property type="match status" value="1"/>
</dbReference>
<dbReference type="AlphaFoldDB" id="A0A099CY06"/>
<feature type="domain" description="SPOR" evidence="1">
    <location>
        <begin position="109"/>
        <end position="185"/>
    </location>
</feature>
<dbReference type="Proteomes" id="UP000560000">
    <property type="component" value="Unassembled WGS sequence"/>
</dbReference>
<keyword evidence="4" id="KW-1185">Reference proteome</keyword>
<gene>
    <name evidence="3" type="ORF">HNQ86_001655</name>
    <name evidence="2" type="ORF">LF63_0102875</name>
</gene>
<protein>
    <submittedName>
        <fullName evidence="3">Uncharacterized protein (DUF1501 family)</fullName>
    </submittedName>
</protein>
<proteinExistence type="predicted"/>
<evidence type="ECO:0000313" key="4">
    <source>
        <dbReference type="Proteomes" id="UP000029708"/>
    </source>
</evidence>
<reference evidence="3 5" key="2">
    <citation type="submission" date="2020-08" db="EMBL/GenBank/DDBJ databases">
        <title>Genomic Encyclopedia of Type Strains, Phase IV (KMG-IV): sequencing the most valuable type-strain genomes for metagenomic binning, comparative biology and taxonomic classification.</title>
        <authorList>
            <person name="Goeker M."/>
        </authorList>
    </citation>
    <scope>NUCLEOTIDE SEQUENCE [LARGE SCALE GENOMIC DNA]</scope>
    <source>
        <strain evidence="3 5">DSM 107085</strain>
    </source>
</reference>
<evidence type="ECO:0000313" key="3">
    <source>
        <dbReference type="EMBL" id="MBB6184310.1"/>
    </source>
</evidence>
<evidence type="ECO:0000313" key="5">
    <source>
        <dbReference type="Proteomes" id="UP000560000"/>
    </source>
</evidence>
<sequence>MFVRLLFLLLIALNVGVGAWLVLGDGSHRSMPAPTDPGVPALHLLSESGGASGGGVSATAAASGAPKRPVQAGSRCLSIGPFDTQSDTRDAVNALTAHVADIQYRQEQTTQSTGWWVYLPPLPSRDQALAMARQLSAKGVSDYYVVTAGDRQNTISLGLFHDPDNARRRQQQLIDLGFKPELKERTETLPEYWVDVALPAKSDFDWHRYLTRTDISAKPVSCF</sequence>
<organism evidence="2 4">
    <name type="scientific">Oleiagrimonas soli</name>
    <dbReference type="NCBI Taxonomy" id="1543381"/>
    <lineage>
        <taxon>Bacteria</taxon>
        <taxon>Pseudomonadati</taxon>
        <taxon>Pseudomonadota</taxon>
        <taxon>Gammaproteobacteria</taxon>
        <taxon>Lysobacterales</taxon>
        <taxon>Rhodanobacteraceae</taxon>
        <taxon>Oleiagrimonas</taxon>
    </lineage>
</organism>
<dbReference type="EMBL" id="JACHET010000001">
    <property type="protein sequence ID" value="MBB6184310.1"/>
    <property type="molecule type" value="Genomic_DNA"/>
</dbReference>
<evidence type="ECO:0000259" key="1">
    <source>
        <dbReference type="PROSITE" id="PS51724"/>
    </source>
</evidence>
<dbReference type="STRING" id="1543381.LF63_0102875"/>
<dbReference type="InterPro" id="IPR007730">
    <property type="entry name" value="SPOR-like_dom"/>
</dbReference>
<dbReference type="SUPFAM" id="SSF110997">
    <property type="entry name" value="Sporulation related repeat"/>
    <property type="match status" value="1"/>
</dbReference>
<dbReference type="PROSITE" id="PS51724">
    <property type="entry name" value="SPOR"/>
    <property type="match status" value="1"/>
</dbReference>
<dbReference type="InterPro" id="IPR036680">
    <property type="entry name" value="SPOR-like_sf"/>
</dbReference>
<dbReference type="OrthoDB" id="5986009at2"/>
<reference evidence="2 4" key="1">
    <citation type="submission" date="2014-09" db="EMBL/GenBank/DDBJ databases">
        <title>Xanthomonadaceae 3.5X direct submission.</title>
        <authorList>
            <person name="Fang T."/>
            <person name="Wang H."/>
        </authorList>
    </citation>
    <scope>NUCLEOTIDE SEQUENCE [LARGE SCALE GENOMIC DNA]</scope>
    <source>
        <strain evidence="2 4">3.5X</strain>
    </source>
</reference>
<dbReference type="EMBL" id="JROI01000007">
    <property type="protein sequence ID" value="KGI78883.1"/>
    <property type="molecule type" value="Genomic_DNA"/>
</dbReference>
<dbReference type="RefSeq" id="WP_043099502.1">
    <property type="nucleotide sequence ID" value="NZ_JACHET010000001.1"/>
</dbReference>
<name>A0A099CY06_9GAMM</name>